<keyword evidence="5 9" id="KW-0479">Metal-binding</keyword>
<keyword evidence="14" id="KW-1185">Reference proteome</keyword>
<dbReference type="PROSITE" id="PS51850">
    <property type="entry name" value="KARI_N"/>
    <property type="match status" value="1"/>
</dbReference>
<evidence type="ECO:0000256" key="4">
    <source>
        <dbReference type="ARBA" id="ARBA00022605"/>
    </source>
</evidence>
<comment type="pathway">
    <text evidence="2 9">Amino-acid biosynthesis; L-isoleucine biosynthesis; L-isoleucine from 2-oxobutanoate: step 2/4.</text>
</comment>
<evidence type="ECO:0000256" key="10">
    <source>
        <dbReference type="PROSITE-ProRule" id="PRU01198"/>
    </source>
</evidence>
<comment type="pathway">
    <text evidence="1 9">Amino-acid biosynthesis; L-valine biosynthesis; L-valine from pyruvate: step 2/4.</text>
</comment>
<dbReference type="GO" id="GO:0009099">
    <property type="term" value="P:L-valine biosynthetic process"/>
    <property type="evidence" value="ECO:0007669"/>
    <property type="project" value="UniProtKB-UniRule"/>
</dbReference>
<dbReference type="InterPro" id="IPR013116">
    <property type="entry name" value="KARI_N"/>
</dbReference>
<dbReference type="HAMAP" id="MF_00435">
    <property type="entry name" value="IlvC"/>
    <property type="match status" value="1"/>
</dbReference>
<dbReference type="GO" id="GO:0050661">
    <property type="term" value="F:NADP binding"/>
    <property type="evidence" value="ECO:0007669"/>
    <property type="project" value="InterPro"/>
</dbReference>
<dbReference type="PANTHER" id="PTHR21371:SF1">
    <property type="entry name" value="KETOL-ACID REDUCTOISOMERASE, MITOCHONDRIAL"/>
    <property type="match status" value="1"/>
</dbReference>
<dbReference type="GO" id="GO:0005829">
    <property type="term" value="C:cytosol"/>
    <property type="evidence" value="ECO:0007669"/>
    <property type="project" value="TreeGrafter"/>
</dbReference>
<dbReference type="PANTHER" id="PTHR21371">
    <property type="entry name" value="KETOL-ACID REDUCTOISOMERASE, MITOCHONDRIAL"/>
    <property type="match status" value="1"/>
</dbReference>
<keyword evidence="8 9" id="KW-0100">Branched-chain amino acid biosynthesis</keyword>
<reference evidence="13 14" key="1">
    <citation type="submission" date="2018-05" db="EMBL/GenBank/DDBJ databases">
        <title>Genomic Encyclopedia of Type Strains, Phase IV (KMG-IV): sequencing the most valuable type-strain genomes for metagenomic binning, comparative biology and taxonomic classification.</title>
        <authorList>
            <person name="Goeker M."/>
        </authorList>
    </citation>
    <scope>NUCLEOTIDE SEQUENCE [LARGE SCALE GENOMIC DNA]</scope>
    <source>
        <strain evidence="13 14">DSM 28579</strain>
    </source>
</reference>
<dbReference type="InterPro" id="IPR013023">
    <property type="entry name" value="KARI"/>
</dbReference>
<evidence type="ECO:0000256" key="3">
    <source>
        <dbReference type="ARBA" id="ARBA00010318"/>
    </source>
</evidence>
<comment type="caution">
    <text evidence="13">The sequence shown here is derived from an EMBL/GenBank/DDBJ whole genome shotgun (WGS) entry which is preliminary data.</text>
</comment>
<feature type="binding site" evidence="9">
    <location>
        <position position="55"/>
    </location>
    <ligand>
        <name>NADP(+)</name>
        <dbReference type="ChEBI" id="CHEBI:58349"/>
    </ligand>
</feature>
<dbReference type="GO" id="GO:0016853">
    <property type="term" value="F:isomerase activity"/>
    <property type="evidence" value="ECO:0007669"/>
    <property type="project" value="UniProtKB-KW"/>
</dbReference>
<proteinExistence type="inferred from homology"/>
<dbReference type="AlphaFoldDB" id="A0A7L4US03"/>
<dbReference type="UniPathway" id="UPA00047">
    <property type="reaction ID" value="UER00056"/>
</dbReference>
<feature type="domain" description="KARI C-terminal knotted" evidence="12">
    <location>
        <begin position="185"/>
        <end position="330"/>
    </location>
</feature>
<dbReference type="GO" id="GO:0000287">
    <property type="term" value="F:magnesium ion binding"/>
    <property type="evidence" value="ECO:0007669"/>
    <property type="project" value="UniProtKB-UniRule"/>
</dbReference>
<accession>A0A7L4US03</accession>
<evidence type="ECO:0000256" key="7">
    <source>
        <dbReference type="ARBA" id="ARBA00023002"/>
    </source>
</evidence>
<feature type="active site" evidence="9">
    <location>
        <position position="110"/>
    </location>
</feature>
<evidence type="ECO:0000313" key="14">
    <source>
        <dbReference type="Proteomes" id="UP000251835"/>
    </source>
</evidence>
<feature type="domain" description="KARI N-terminal Rossmann" evidence="11">
    <location>
        <begin position="3"/>
        <end position="184"/>
    </location>
</feature>
<dbReference type="Pfam" id="PF01450">
    <property type="entry name" value="KARI_C"/>
    <property type="match status" value="1"/>
</dbReference>
<organism evidence="13 14">
    <name type="scientific">Balneicella halophila</name>
    <dbReference type="NCBI Taxonomy" id="1537566"/>
    <lineage>
        <taxon>Bacteria</taxon>
        <taxon>Pseudomonadati</taxon>
        <taxon>Bacteroidota</taxon>
        <taxon>Bacteroidia</taxon>
        <taxon>Bacteroidales</taxon>
        <taxon>Balneicellaceae</taxon>
        <taxon>Balneicella</taxon>
    </lineage>
</organism>
<evidence type="ECO:0000259" key="12">
    <source>
        <dbReference type="PROSITE" id="PS51851"/>
    </source>
</evidence>
<dbReference type="OrthoDB" id="9804088at2"/>
<feature type="binding site" evidence="9 10">
    <location>
        <position position="193"/>
    </location>
    <ligand>
        <name>Mg(2+)</name>
        <dbReference type="ChEBI" id="CHEBI:18420"/>
        <label>2</label>
    </ligand>
</feature>
<comment type="caution">
    <text evidence="9">Lacks conserved residue(s) required for the propagation of feature annotation.</text>
</comment>
<dbReference type="GO" id="GO:0009097">
    <property type="term" value="P:isoleucine biosynthetic process"/>
    <property type="evidence" value="ECO:0007669"/>
    <property type="project" value="UniProtKB-UniRule"/>
</dbReference>
<comment type="similarity">
    <text evidence="3 9 10">Belongs to the ketol-acid reductoisomerase family.</text>
</comment>
<feature type="binding site" evidence="9">
    <location>
        <position position="49"/>
    </location>
    <ligand>
        <name>NADP(+)</name>
        <dbReference type="ChEBI" id="CHEBI:58349"/>
    </ligand>
</feature>
<dbReference type="Proteomes" id="UP000251835">
    <property type="component" value="Unassembled WGS sequence"/>
</dbReference>
<protein>
    <recommendedName>
        <fullName evidence="9">Ketol-acid reductoisomerase (NADP(+))</fullName>
        <shortName evidence="9">KARI</shortName>
        <ecNumber evidence="9">1.1.1.86</ecNumber>
    </recommendedName>
    <alternativeName>
        <fullName evidence="9">Acetohydroxy-acid isomeroreductase</fullName>
        <shortName evidence="9">AHIR</shortName>
    </alternativeName>
    <alternativeName>
        <fullName evidence="9">Alpha-keto-beta-hydroxylacyl reductoisomerase</fullName>
    </alternativeName>
</protein>
<dbReference type="Gene3D" id="6.10.240.10">
    <property type="match status" value="1"/>
</dbReference>
<feature type="binding site" evidence="9 10">
    <location>
        <position position="229"/>
    </location>
    <ligand>
        <name>Mg(2+)</name>
        <dbReference type="ChEBI" id="CHEBI:18420"/>
        <label>2</label>
    </ligand>
</feature>
<dbReference type="SUPFAM" id="SSF51735">
    <property type="entry name" value="NAD(P)-binding Rossmann-fold domains"/>
    <property type="match status" value="1"/>
</dbReference>
<feature type="binding site" evidence="9 10">
    <location>
        <position position="254"/>
    </location>
    <ligand>
        <name>substrate</name>
    </ligand>
</feature>
<dbReference type="PROSITE" id="PS51851">
    <property type="entry name" value="KARI_C"/>
    <property type="match status" value="1"/>
</dbReference>
<evidence type="ECO:0000256" key="6">
    <source>
        <dbReference type="ARBA" id="ARBA00022842"/>
    </source>
</evidence>
<evidence type="ECO:0000256" key="2">
    <source>
        <dbReference type="ARBA" id="ARBA00004885"/>
    </source>
</evidence>
<evidence type="ECO:0000256" key="8">
    <source>
        <dbReference type="ARBA" id="ARBA00023304"/>
    </source>
</evidence>
<feature type="binding site" evidence="9">
    <location>
        <position position="136"/>
    </location>
    <ligand>
        <name>NADP(+)</name>
        <dbReference type="ChEBI" id="CHEBI:58349"/>
    </ligand>
</feature>
<feature type="binding site" evidence="9 10">
    <location>
        <position position="193"/>
    </location>
    <ligand>
        <name>Mg(2+)</name>
        <dbReference type="ChEBI" id="CHEBI:18420"/>
        <label>1</label>
    </ligand>
</feature>
<dbReference type="UniPathway" id="UPA00049">
    <property type="reaction ID" value="UER00060"/>
</dbReference>
<name>A0A7L4US03_BALHA</name>
<keyword evidence="6 9" id="KW-0460">Magnesium</keyword>
<feature type="binding site" evidence="9 10">
    <location>
        <position position="197"/>
    </location>
    <ligand>
        <name>Mg(2+)</name>
        <dbReference type="ChEBI" id="CHEBI:18420"/>
        <label>1</label>
    </ligand>
</feature>
<comment type="cofactor">
    <cofactor evidence="9">
        <name>Mg(2+)</name>
        <dbReference type="ChEBI" id="CHEBI:18420"/>
    </cofactor>
    <text evidence="9">Binds 2 magnesium ions per subunit.</text>
</comment>
<dbReference type="PIRSF" id="PIRSF000116">
    <property type="entry name" value="IlvC_gammaproteo"/>
    <property type="match status" value="1"/>
</dbReference>
<dbReference type="InterPro" id="IPR014359">
    <property type="entry name" value="KARI_prok"/>
</dbReference>
<dbReference type="InterPro" id="IPR008927">
    <property type="entry name" value="6-PGluconate_DH-like_C_sf"/>
</dbReference>
<dbReference type="NCBIfam" id="NF004017">
    <property type="entry name" value="PRK05479.1"/>
    <property type="match status" value="1"/>
</dbReference>
<dbReference type="Gene3D" id="3.40.50.720">
    <property type="entry name" value="NAD(P)-binding Rossmann-like Domain"/>
    <property type="match status" value="1"/>
</dbReference>
<dbReference type="EMBL" id="QENZ01000003">
    <property type="protein sequence ID" value="PVX52565.1"/>
    <property type="molecule type" value="Genomic_DNA"/>
</dbReference>
<evidence type="ECO:0000256" key="9">
    <source>
        <dbReference type="HAMAP-Rule" id="MF_00435"/>
    </source>
</evidence>
<evidence type="ECO:0000256" key="1">
    <source>
        <dbReference type="ARBA" id="ARBA00004864"/>
    </source>
</evidence>
<dbReference type="Pfam" id="PF07991">
    <property type="entry name" value="KARI_N"/>
    <property type="match status" value="1"/>
</dbReference>
<gene>
    <name evidence="9" type="primary">ilvC</name>
    <name evidence="13" type="ORF">C7377_0892</name>
</gene>
<keyword evidence="9" id="KW-0521">NADP</keyword>
<dbReference type="RefSeq" id="WP_116496093.1">
    <property type="nucleotide sequence ID" value="NZ_QENZ01000003.1"/>
</dbReference>
<dbReference type="InterPro" id="IPR036291">
    <property type="entry name" value="NAD(P)-bd_dom_sf"/>
</dbReference>
<comment type="function">
    <text evidence="9">Involved in the biosynthesis of branched-chain amino acids (BCAA). Catalyzes an alkyl-migration followed by a ketol-acid reduction of (S)-2-acetolactate (S2AL) to yield (R)-2,3-dihydroxy-isovalerate. In the isomerase reaction, S2AL is rearranged via a Mg-dependent methyl migration to produce 3-hydroxy-3-methyl-2-ketobutyrate (HMKB). In the reductase reaction, this 2-ketoacid undergoes a metal-dependent reduction by NADPH to yield (R)-2,3-dihydroxy-isovalerate.</text>
</comment>
<dbReference type="SUPFAM" id="SSF48179">
    <property type="entry name" value="6-phosphogluconate dehydrogenase C-terminal domain-like"/>
    <property type="match status" value="1"/>
</dbReference>
<evidence type="ECO:0000259" key="11">
    <source>
        <dbReference type="PROSITE" id="PS51850"/>
    </source>
</evidence>
<comment type="catalytic activity">
    <reaction evidence="9">
        <text>(2R)-2,3-dihydroxy-3-methylbutanoate + NADP(+) = (2S)-2-acetolactate + NADPH + H(+)</text>
        <dbReference type="Rhea" id="RHEA:22068"/>
        <dbReference type="ChEBI" id="CHEBI:15378"/>
        <dbReference type="ChEBI" id="CHEBI:49072"/>
        <dbReference type="ChEBI" id="CHEBI:57783"/>
        <dbReference type="ChEBI" id="CHEBI:58349"/>
        <dbReference type="ChEBI" id="CHEBI:58476"/>
        <dbReference type="EC" id="1.1.1.86"/>
    </reaction>
</comment>
<evidence type="ECO:0000256" key="5">
    <source>
        <dbReference type="ARBA" id="ARBA00022723"/>
    </source>
</evidence>
<sequence length="332" mass="36287">MALKIYYDKDCDIELLKQKTVAIIGFGAQGVAQAANLRDSGIPLIVGLRREKGSSWVNAVKQDFDVRPIAEAVQVADLVMLLIPDEVQAEVYEKKIASNLKEGATIGFAHGFNIHYGYINPGKGINVMMVAPKGQGKAVRSTFEEGGGVAALWAVANDASGNTKDLALAYAAANGCGRTGIIETTFKNETESDLFSEQSVLCGGMMDVVLAGFETLTEAGYPPEIAYFECLHELKLVVDLLYEGGYKYMRETISNTAEYGAMVAGKQIVTPDVRKAMRDILKDIQSGKFADDFMEEATEGYKHLKEDREKLANHPIEEVGGRLRKIIFKNKL</sequence>
<feature type="binding site" evidence="9 10">
    <location>
        <position position="233"/>
    </location>
    <ligand>
        <name>Mg(2+)</name>
        <dbReference type="ChEBI" id="CHEBI:18420"/>
        <label>2</label>
    </ligand>
</feature>
<dbReference type="NCBIfam" id="TIGR00465">
    <property type="entry name" value="ilvC"/>
    <property type="match status" value="1"/>
</dbReference>
<evidence type="ECO:0000313" key="13">
    <source>
        <dbReference type="EMBL" id="PVX52565.1"/>
    </source>
</evidence>
<keyword evidence="4 9" id="KW-0028">Amino-acid biosynthesis</keyword>
<dbReference type="GO" id="GO:0004455">
    <property type="term" value="F:ketol-acid reductoisomerase activity"/>
    <property type="evidence" value="ECO:0007669"/>
    <property type="project" value="UniProtKB-UniRule"/>
</dbReference>
<comment type="catalytic activity">
    <reaction evidence="9">
        <text>(2R,3R)-2,3-dihydroxy-3-methylpentanoate + NADP(+) = (S)-2-ethyl-2-hydroxy-3-oxobutanoate + NADPH + H(+)</text>
        <dbReference type="Rhea" id="RHEA:13493"/>
        <dbReference type="ChEBI" id="CHEBI:15378"/>
        <dbReference type="ChEBI" id="CHEBI:49256"/>
        <dbReference type="ChEBI" id="CHEBI:49258"/>
        <dbReference type="ChEBI" id="CHEBI:57783"/>
        <dbReference type="ChEBI" id="CHEBI:58349"/>
        <dbReference type="EC" id="1.1.1.86"/>
    </reaction>
</comment>
<keyword evidence="7 9" id="KW-0560">Oxidoreductase</keyword>
<dbReference type="EC" id="1.1.1.86" evidence="9"/>
<dbReference type="InterPro" id="IPR000506">
    <property type="entry name" value="KARI_C"/>
</dbReference>
<feature type="binding site" evidence="9">
    <location>
        <begin position="26"/>
        <end position="29"/>
    </location>
    <ligand>
        <name>NADP(+)</name>
        <dbReference type="ChEBI" id="CHEBI:58349"/>
    </ligand>
</feature>
<keyword evidence="13" id="KW-0413">Isomerase</keyword>